<evidence type="ECO:0000256" key="7">
    <source>
        <dbReference type="PROSITE-ProRule" id="PRU00103"/>
    </source>
</evidence>
<dbReference type="EMBL" id="JBGBPQ010000003">
    <property type="protein sequence ID" value="KAL1526637.1"/>
    <property type="molecule type" value="Genomic_DNA"/>
</dbReference>
<comment type="caution">
    <text evidence="10">The sequence shown here is derived from an EMBL/GenBank/DDBJ whole genome shotgun (WGS) entry which is preliminary data.</text>
</comment>
<dbReference type="InterPro" id="IPR003439">
    <property type="entry name" value="ABC_transporter-like_ATP-bd"/>
</dbReference>
<evidence type="ECO:0000256" key="8">
    <source>
        <dbReference type="SAM" id="MobiDB-lite"/>
    </source>
</evidence>
<feature type="compositionally biased region" description="Low complexity" evidence="8">
    <location>
        <begin position="830"/>
        <end position="848"/>
    </location>
</feature>
<dbReference type="Pfam" id="PF24984">
    <property type="entry name" value="HEAT_EF3_GNC1"/>
    <property type="match status" value="1"/>
</dbReference>
<dbReference type="SUPFAM" id="SSF52540">
    <property type="entry name" value="P-loop containing nucleoside triphosphate hydrolases"/>
    <property type="match status" value="2"/>
</dbReference>
<keyword evidence="5" id="KW-0547">Nucleotide-binding</keyword>
<feature type="region of interest" description="Disordered" evidence="8">
    <location>
        <begin position="809"/>
        <end position="850"/>
    </location>
</feature>
<dbReference type="PROSITE" id="PS50077">
    <property type="entry name" value="HEAT_REPEAT"/>
    <property type="match status" value="1"/>
</dbReference>
<gene>
    <name evidence="10" type="ORF">AB1Y20_015341</name>
</gene>
<dbReference type="Pfam" id="PF24987">
    <property type="entry name" value="HEAT_EF3_N"/>
    <property type="match status" value="1"/>
</dbReference>
<dbReference type="InterPro" id="IPR003593">
    <property type="entry name" value="AAA+_ATPase"/>
</dbReference>
<dbReference type="SUPFAM" id="SSF48371">
    <property type="entry name" value="ARM repeat"/>
    <property type="match status" value="1"/>
</dbReference>
<dbReference type="Gene3D" id="3.40.50.300">
    <property type="entry name" value="P-loop containing nucleotide triphosphate hydrolases"/>
    <property type="match status" value="2"/>
</dbReference>
<accession>A0AB34K0K0</accession>
<keyword evidence="11" id="KW-1185">Reference proteome</keyword>
<keyword evidence="3" id="KW-0963">Cytoplasm</keyword>
<feature type="compositionally biased region" description="Polar residues" evidence="8">
    <location>
        <begin position="818"/>
        <end position="829"/>
    </location>
</feature>
<comment type="subcellular location">
    <subcellularLocation>
        <location evidence="1">Cytoplasm</location>
    </subcellularLocation>
</comment>
<dbReference type="PROSITE" id="PS50893">
    <property type="entry name" value="ABC_TRANSPORTER_2"/>
    <property type="match status" value="2"/>
</dbReference>
<organism evidence="10 11">
    <name type="scientific">Prymnesium parvum</name>
    <name type="common">Toxic golden alga</name>
    <dbReference type="NCBI Taxonomy" id="97485"/>
    <lineage>
        <taxon>Eukaryota</taxon>
        <taxon>Haptista</taxon>
        <taxon>Haptophyta</taxon>
        <taxon>Prymnesiophyceae</taxon>
        <taxon>Prymnesiales</taxon>
        <taxon>Prymnesiaceae</taxon>
        <taxon>Prymnesium</taxon>
    </lineage>
</organism>
<sequence length="1194" mass="128884">MAATDAADAARKLLDDLIDAKPTESVLYRALSVPNSATVRSVALKAAEAMVGAAVAANKVDAVFVKLETVLDAVTGPATERIMTGLLYVAGELAGNLDKPALLRLMTRCGALFGGDSSEVGSAASKAVAAALRVAIRKGTIAAEAEPTALLTSSLATMAKANSPAESKTAACGIGASIGALGAAVLRTHDVMSKLQSTIESKSKDAAHAREAAILAIGQLCLVLTSKFEPYSIPMLPRLIQLLAEKDKKVADAATWAARSMLQELHVLSVKSVIGALYEGMQVVGGGGRVKIECLRLASLLALRAPGTMGPCLPECIPLVMECLNDSNAKVESAAKEALPELCKCVQNAEVASTLKDHLLLALMKPDTTMACIEEVMLTTFCNPMDGTSLAFMMPIVIRGIKDANYELVKKATVCVSNLCALIKESSDIAPFVPSLLPLLEKNLDHSSPDIRESSAMAKEKLLEGAGDLVDPLKRHKGLVDHMKARLAAAYPALGSEVVMYVADTTAAMLEEKLGGVVRVQYFVDAVGEVTEWITTNIAPHVEVNAELVAKLAHDEVELFKTMLSDAAKAILEESGDKDFAIDMQNIILAFAGRVLLRKADIRFERGHRYGLIGQNGTGKTTLLNRLAAKDINGFPQDLRTWYIRHEVLCDDGVTVRQFLKQNAPEDNNSDSVVEDVLVQVNFPNDLKDTFVNSLSGGWKMRMSIAISIIHNPELLLLDEPTNHLDRDAIEWLTKHLLSLKGVTIAVVSHDYDFVDEVCTDITHYDNGGQLGKPCHFVYYPMTFGQFQRLKPEIAAGLPRADHGVATAAGVLKDNRTPSEVSAASSAKTPSEPGSVDISSSVSDSSEGAGVPIETTIGKVQEMIDAGLIRPFIFPDPGKPEGIRTFRKPILTLEKINFKYPSMEKMLLTNISASLTLGSRAVIVGGNGSGKSTFLKLLIGDLEGEEGVGKAWKHPNLRLAYVAQQAMHHVEDHTQVTPIHYIQERFRQGLDAELSKLKSMTLTPEEEAQMKESGAVTAIVGRTQKGKNFWYEVQKNGRVAADTQSYPLSELESAMFKPYVKKLIKNFDQRQQAIESGMAIRPITAAEILQHLSDFGIDSQLAHGKIRQMSGGQRQRLVISAAFWSKPHVIALDEPTNYLDNDSVAALTKALKDFKGAVLTVSENEAFVAEISNEKWVVENGTVTVIQLRDAKCR</sequence>
<name>A0AB34K0K0_PRYPA</name>
<dbReference type="CDD" id="cd03221">
    <property type="entry name" value="ABCF_EF-3"/>
    <property type="match status" value="1"/>
</dbReference>
<dbReference type="Gene3D" id="2.40.50.990">
    <property type="match status" value="1"/>
</dbReference>
<dbReference type="Gene3D" id="1.25.10.10">
    <property type="entry name" value="Leucine-rich Repeat Variant"/>
    <property type="match status" value="1"/>
</dbReference>
<evidence type="ECO:0000256" key="2">
    <source>
        <dbReference type="ARBA" id="ARBA00011054"/>
    </source>
</evidence>
<comment type="similarity">
    <text evidence="2">Belongs to the ABC transporter superfamily. ABCF family. EF3 subfamily.</text>
</comment>
<dbReference type="GO" id="GO:0005524">
    <property type="term" value="F:ATP binding"/>
    <property type="evidence" value="ECO:0007669"/>
    <property type="project" value="UniProtKB-KW"/>
</dbReference>
<dbReference type="Pfam" id="PF00005">
    <property type="entry name" value="ABC_tran"/>
    <property type="match status" value="2"/>
</dbReference>
<evidence type="ECO:0000256" key="6">
    <source>
        <dbReference type="ARBA" id="ARBA00022840"/>
    </source>
</evidence>
<evidence type="ECO:0000256" key="3">
    <source>
        <dbReference type="ARBA" id="ARBA00022490"/>
    </source>
</evidence>
<dbReference type="InterPro" id="IPR050611">
    <property type="entry name" value="ABCF"/>
</dbReference>
<dbReference type="AlphaFoldDB" id="A0AB34K0K0"/>
<dbReference type="SMART" id="SM00382">
    <property type="entry name" value="AAA"/>
    <property type="match status" value="2"/>
</dbReference>
<dbReference type="InterPro" id="IPR017871">
    <property type="entry name" value="ABC_transporter-like_CS"/>
</dbReference>
<feature type="domain" description="ABC transporter" evidence="9">
    <location>
        <begin position="582"/>
        <end position="792"/>
    </location>
</feature>
<evidence type="ECO:0000313" key="11">
    <source>
        <dbReference type="Proteomes" id="UP001515480"/>
    </source>
</evidence>
<dbReference type="InterPro" id="IPR021133">
    <property type="entry name" value="HEAT_type_2"/>
</dbReference>
<dbReference type="Proteomes" id="UP001515480">
    <property type="component" value="Unassembled WGS sequence"/>
</dbReference>
<evidence type="ECO:0000256" key="4">
    <source>
        <dbReference type="ARBA" id="ARBA00022737"/>
    </source>
</evidence>
<protein>
    <recommendedName>
        <fullName evidence="9">ABC transporter domain-containing protein</fullName>
    </recommendedName>
</protein>
<keyword evidence="6" id="KW-0067">ATP-binding</keyword>
<dbReference type="PANTHER" id="PTHR19211">
    <property type="entry name" value="ATP-BINDING TRANSPORT PROTEIN-RELATED"/>
    <property type="match status" value="1"/>
</dbReference>
<feature type="repeat" description="HEAT" evidence="7">
    <location>
        <begin position="316"/>
        <end position="354"/>
    </location>
</feature>
<dbReference type="GO" id="GO:0005737">
    <property type="term" value="C:cytoplasm"/>
    <property type="evidence" value="ECO:0007669"/>
    <property type="project" value="UniProtKB-SubCell"/>
</dbReference>
<dbReference type="PANTHER" id="PTHR19211:SF127">
    <property type="entry name" value="ABC TRANSPORTER DOMAIN-CONTAINING PROTEIN"/>
    <property type="match status" value="1"/>
</dbReference>
<dbReference type="InterPro" id="IPR016024">
    <property type="entry name" value="ARM-type_fold"/>
</dbReference>
<dbReference type="InterPro" id="IPR047038">
    <property type="entry name" value="eEF3_chromodomain-like_sf"/>
</dbReference>
<dbReference type="GO" id="GO:0016887">
    <property type="term" value="F:ATP hydrolysis activity"/>
    <property type="evidence" value="ECO:0007669"/>
    <property type="project" value="InterPro"/>
</dbReference>
<reference evidence="10 11" key="1">
    <citation type="journal article" date="2024" name="Science">
        <title>Giant polyketide synthase enzymes in the biosynthesis of giant marine polyether toxins.</title>
        <authorList>
            <person name="Fallon T.R."/>
            <person name="Shende V.V."/>
            <person name="Wierzbicki I.H."/>
            <person name="Pendleton A.L."/>
            <person name="Watervoot N.F."/>
            <person name="Auber R.P."/>
            <person name="Gonzalez D.J."/>
            <person name="Wisecaver J.H."/>
            <person name="Moore B.S."/>
        </authorList>
    </citation>
    <scope>NUCLEOTIDE SEQUENCE [LARGE SCALE GENOMIC DNA]</scope>
    <source>
        <strain evidence="10 11">12B1</strain>
    </source>
</reference>
<evidence type="ECO:0000259" key="9">
    <source>
        <dbReference type="PROSITE" id="PS50893"/>
    </source>
</evidence>
<feature type="domain" description="ABC transporter" evidence="9">
    <location>
        <begin position="891"/>
        <end position="1188"/>
    </location>
</feature>
<evidence type="ECO:0000256" key="5">
    <source>
        <dbReference type="ARBA" id="ARBA00022741"/>
    </source>
</evidence>
<evidence type="ECO:0000313" key="10">
    <source>
        <dbReference type="EMBL" id="KAL1526637.1"/>
    </source>
</evidence>
<dbReference type="PROSITE" id="PS00211">
    <property type="entry name" value="ABC_TRANSPORTER_1"/>
    <property type="match status" value="2"/>
</dbReference>
<proteinExistence type="inferred from homology"/>
<keyword evidence="4" id="KW-0677">Repeat</keyword>
<dbReference type="InterPro" id="IPR011989">
    <property type="entry name" value="ARM-like"/>
</dbReference>
<dbReference type="InterPro" id="IPR027417">
    <property type="entry name" value="P-loop_NTPase"/>
</dbReference>
<evidence type="ECO:0000256" key="1">
    <source>
        <dbReference type="ARBA" id="ARBA00004496"/>
    </source>
</evidence>